<dbReference type="InterPro" id="IPR047252">
    <property type="entry name" value="TP53BP1-like"/>
</dbReference>
<dbReference type="Pfam" id="PF18428">
    <property type="entry name" value="BRCT_3"/>
    <property type="match status" value="1"/>
</dbReference>
<organism evidence="2 3">
    <name type="scientific">Caerostris extrusa</name>
    <name type="common">Bark spider</name>
    <name type="synonym">Caerostris bankana</name>
    <dbReference type="NCBI Taxonomy" id="172846"/>
    <lineage>
        <taxon>Eukaryota</taxon>
        <taxon>Metazoa</taxon>
        <taxon>Ecdysozoa</taxon>
        <taxon>Arthropoda</taxon>
        <taxon>Chelicerata</taxon>
        <taxon>Arachnida</taxon>
        <taxon>Araneae</taxon>
        <taxon>Araneomorphae</taxon>
        <taxon>Entelegynae</taxon>
        <taxon>Araneoidea</taxon>
        <taxon>Araneidae</taxon>
        <taxon>Caerostris</taxon>
    </lineage>
</organism>
<dbReference type="GO" id="GO:0000077">
    <property type="term" value="P:DNA damage checkpoint signaling"/>
    <property type="evidence" value="ECO:0007669"/>
    <property type="project" value="TreeGrafter"/>
</dbReference>
<feature type="domain" description="BRCT" evidence="1">
    <location>
        <begin position="93"/>
        <end position="123"/>
    </location>
</feature>
<comment type="caution">
    <text evidence="2">The sequence shown here is derived from an EMBL/GenBank/DDBJ whole genome shotgun (WGS) entry which is preliminary data.</text>
</comment>
<dbReference type="SUPFAM" id="SSF52113">
    <property type="entry name" value="BRCT domain"/>
    <property type="match status" value="1"/>
</dbReference>
<dbReference type="GO" id="GO:0045944">
    <property type="term" value="P:positive regulation of transcription by RNA polymerase II"/>
    <property type="evidence" value="ECO:0007669"/>
    <property type="project" value="TreeGrafter"/>
</dbReference>
<keyword evidence="3" id="KW-1185">Reference proteome</keyword>
<dbReference type="PANTHER" id="PTHR15321:SF3">
    <property type="entry name" value="TP53-BINDING PROTEIN 1"/>
    <property type="match status" value="1"/>
</dbReference>
<evidence type="ECO:0000313" key="3">
    <source>
        <dbReference type="Proteomes" id="UP001054945"/>
    </source>
</evidence>
<dbReference type="Gene3D" id="3.40.50.10190">
    <property type="entry name" value="BRCT domain"/>
    <property type="match status" value="1"/>
</dbReference>
<dbReference type="InterPro" id="IPR036420">
    <property type="entry name" value="BRCT_dom_sf"/>
</dbReference>
<gene>
    <name evidence="2" type="primary">Tp53bp1</name>
    <name evidence="2" type="ORF">CEXT_669031</name>
</gene>
<dbReference type="InterPro" id="IPR047250">
    <property type="entry name" value="BRCT_p53bp1-like_rpt2"/>
</dbReference>
<sequence length="130" mass="14416">MSLRNSFYLEGGEVVEKFEDILAWENGVLKGMKFCVSSAKESPFVYTWVPVLLSASAESVLKYNLPTSKSGSSMYVDVLVTNTLCPADVLQSAIKRKIPTVSTEWVIQSLIEGEVLPYDAHPKFKYDAAD</sequence>
<dbReference type="GO" id="GO:0042393">
    <property type="term" value="F:histone binding"/>
    <property type="evidence" value="ECO:0007669"/>
    <property type="project" value="TreeGrafter"/>
</dbReference>
<dbReference type="InterPro" id="IPR001357">
    <property type="entry name" value="BRCT_dom"/>
</dbReference>
<dbReference type="CDD" id="cd17724">
    <property type="entry name" value="BRCT_p53bp1_rpt2"/>
    <property type="match status" value="1"/>
</dbReference>
<protein>
    <submittedName>
        <fullName evidence="2">TP53-binding protein 1</fullName>
    </submittedName>
</protein>
<accession>A0AAV4Q4P9</accession>
<proteinExistence type="predicted"/>
<reference evidence="2 3" key="1">
    <citation type="submission" date="2021-06" db="EMBL/GenBank/DDBJ databases">
        <title>Caerostris extrusa draft genome.</title>
        <authorList>
            <person name="Kono N."/>
            <person name="Arakawa K."/>
        </authorList>
    </citation>
    <scope>NUCLEOTIDE SEQUENCE [LARGE SCALE GENOMIC DNA]</scope>
</reference>
<dbReference type="PROSITE" id="PS50172">
    <property type="entry name" value="BRCT"/>
    <property type="match status" value="1"/>
</dbReference>
<dbReference type="EMBL" id="BPLR01005579">
    <property type="protein sequence ID" value="GIY03449.1"/>
    <property type="molecule type" value="Genomic_DNA"/>
</dbReference>
<evidence type="ECO:0000259" key="1">
    <source>
        <dbReference type="PROSITE" id="PS50172"/>
    </source>
</evidence>
<dbReference type="PANTHER" id="PTHR15321">
    <property type="entry name" value="TUMOR SUPPRESSOR P53-BINDING PROTEIN 1"/>
    <property type="match status" value="1"/>
</dbReference>
<dbReference type="AlphaFoldDB" id="A0AAV4Q4P9"/>
<name>A0AAV4Q4P9_CAEEX</name>
<dbReference type="GO" id="GO:0005634">
    <property type="term" value="C:nucleus"/>
    <property type="evidence" value="ECO:0007669"/>
    <property type="project" value="TreeGrafter"/>
</dbReference>
<evidence type="ECO:0000313" key="2">
    <source>
        <dbReference type="EMBL" id="GIY03449.1"/>
    </source>
</evidence>
<dbReference type="Proteomes" id="UP001054945">
    <property type="component" value="Unassembled WGS sequence"/>
</dbReference>